<sequence length="126" mass="14177">MDTQRHGITIGIERIGLESILVFKATGKLTHEDYKAIIPVLDSSLKGIDPKHVKMLVDITEFSGWELRAAWDDFQLGLKVGFKIEKVAIYGDKNWQEMAAKIGSWFLSGEMLSFGDYESAAVWLVD</sequence>
<reference evidence="1" key="1">
    <citation type="submission" date="2021-11" db="EMBL/GenBank/DDBJ databases">
        <title>Vibrio ZSDE26 sp. nov. and Vibrio ZSDZ34 sp. nov., isolated from coastal seawater in Qingdao.</title>
        <authorList>
            <person name="Zhang P."/>
        </authorList>
    </citation>
    <scope>NUCLEOTIDE SEQUENCE</scope>
    <source>
        <strain evidence="1">ZSDE26</strain>
    </source>
</reference>
<dbReference type="EMBL" id="JAJHVV010000009">
    <property type="protein sequence ID" value="MCK6264709.1"/>
    <property type="molecule type" value="Genomic_DNA"/>
</dbReference>
<dbReference type="InterPro" id="IPR021866">
    <property type="entry name" value="SpoIIAA-like"/>
</dbReference>
<gene>
    <name evidence="1" type="ORF">KP803_15625</name>
</gene>
<comment type="caution">
    <text evidence="1">The sequence shown here is derived from an EMBL/GenBank/DDBJ whole genome shotgun (WGS) entry which is preliminary data.</text>
</comment>
<evidence type="ECO:0000313" key="1">
    <source>
        <dbReference type="EMBL" id="MCK6264709.1"/>
    </source>
</evidence>
<name>A0A9X2BIA1_9VIBR</name>
<dbReference type="AlphaFoldDB" id="A0A9X2BIA1"/>
<accession>A0A9X2BIA1</accession>
<protein>
    <submittedName>
        <fullName evidence="1">STAS/SEC14 domain-containing protein</fullName>
    </submittedName>
</protein>
<dbReference type="SUPFAM" id="SSF52091">
    <property type="entry name" value="SpoIIaa-like"/>
    <property type="match status" value="1"/>
</dbReference>
<dbReference type="Proteomes" id="UP001139559">
    <property type="component" value="Unassembled WGS sequence"/>
</dbReference>
<keyword evidence="2" id="KW-1185">Reference proteome</keyword>
<dbReference type="InterPro" id="IPR038396">
    <property type="entry name" value="SpoIIAA-like_sf"/>
</dbReference>
<dbReference type="Gene3D" id="3.40.50.10600">
    <property type="entry name" value="SpoIIaa-like domains"/>
    <property type="match status" value="1"/>
</dbReference>
<dbReference type="Pfam" id="PF11964">
    <property type="entry name" value="SpoIIAA-like"/>
    <property type="match status" value="1"/>
</dbReference>
<dbReference type="InterPro" id="IPR036513">
    <property type="entry name" value="STAS_dom_sf"/>
</dbReference>
<proteinExistence type="predicted"/>
<dbReference type="RefSeq" id="WP_248009780.1">
    <property type="nucleotide sequence ID" value="NZ_JAJHVV010000009.1"/>
</dbReference>
<evidence type="ECO:0000313" key="2">
    <source>
        <dbReference type="Proteomes" id="UP001139559"/>
    </source>
</evidence>
<organism evidence="1 2">
    <name type="scientific">Vibrio amylolyticus</name>
    <dbReference type="NCBI Taxonomy" id="2847292"/>
    <lineage>
        <taxon>Bacteria</taxon>
        <taxon>Pseudomonadati</taxon>
        <taxon>Pseudomonadota</taxon>
        <taxon>Gammaproteobacteria</taxon>
        <taxon>Vibrionales</taxon>
        <taxon>Vibrionaceae</taxon>
        <taxon>Vibrio</taxon>
    </lineage>
</organism>